<evidence type="ECO:0000256" key="1">
    <source>
        <dbReference type="ARBA" id="ARBA00022741"/>
    </source>
</evidence>
<dbReference type="SMART" id="SM00382">
    <property type="entry name" value="AAA"/>
    <property type="match status" value="2"/>
</dbReference>
<dbReference type="GO" id="GO:0005737">
    <property type="term" value="C:cytoplasm"/>
    <property type="evidence" value="ECO:0007669"/>
    <property type="project" value="TreeGrafter"/>
</dbReference>
<evidence type="ECO:0000313" key="6">
    <source>
        <dbReference type="EMBL" id="TQL42715.1"/>
    </source>
</evidence>
<evidence type="ECO:0000256" key="3">
    <source>
        <dbReference type="ARBA" id="ARBA00023186"/>
    </source>
</evidence>
<dbReference type="InterPro" id="IPR027417">
    <property type="entry name" value="P-loop_NTPase"/>
</dbReference>
<comment type="caution">
    <text evidence="6">The sequence shown here is derived from an EMBL/GenBank/DDBJ whole genome shotgun (WGS) entry which is preliminary data.</text>
</comment>
<dbReference type="CDD" id="cd19499">
    <property type="entry name" value="RecA-like_ClpB_Hsp104-like"/>
    <property type="match status" value="1"/>
</dbReference>
<feature type="domain" description="AAA+ ATPase" evidence="4">
    <location>
        <begin position="71"/>
        <end position="186"/>
    </location>
</feature>
<accession>A0A542Y3Q7</accession>
<evidence type="ECO:0000259" key="4">
    <source>
        <dbReference type="SMART" id="SM00382"/>
    </source>
</evidence>
<keyword evidence="7" id="KW-1185">Reference proteome</keyword>
<keyword evidence="2" id="KW-0067">ATP-binding</keyword>
<dbReference type="SUPFAM" id="SSF52540">
    <property type="entry name" value="P-loop containing nucleoside triphosphate hydrolases"/>
    <property type="match status" value="2"/>
</dbReference>
<dbReference type="InterPro" id="IPR003959">
    <property type="entry name" value="ATPase_AAA_core"/>
</dbReference>
<dbReference type="InterPro" id="IPR003593">
    <property type="entry name" value="AAA+_ATPase"/>
</dbReference>
<dbReference type="GO" id="GO:0016887">
    <property type="term" value="F:ATP hydrolysis activity"/>
    <property type="evidence" value="ECO:0007669"/>
    <property type="project" value="InterPro"/>
</dbReference>
<reference evidence="6 7" key="1">
    <citation type="submission" date="2019-06" db="EMBL/GenBank/DDBJ databases">
        <title>Sequencing the genomes of 1000 actinobacteria strains.</title>
        <authorList>
            <person name="Klenk H.-P."/>
        </authorList>
    </citation>
    <scope>NUCLEOTIDE SEQUENCE [LARGE SCALE GENOMIC DNA]</scope>
    <source>
        <strain evidence="6 7">DSM 8803</strain>
    </source>
</reference>
<dbReference type="InterPro" id="IPR050130">
    <property type="entry name" value="ClpA_ClpB"/>
</dbReference>
<dbReference type="AlphaFoldDB" id="A0A542Y3Q7"/>
<dbReference type="GO" id="GO:0034605">
    <property type="term" value="P:cellular response to heat"/>
    <property type="evidence" value="ECO:0007669"/>
    <property type="project" value="TreeGrafter"/>
</dbReference>
<keyword evidence="1" id="KW-0547">Nucleotide-binding</keyword>
<gene>
    <name evidence="6" type="ORF">FB468_0720</name>
</gene>
<proteinExistence type="predicted"/>
<feature type="domain" description="Clp ATPase C-terminal" evidence="5">
    <location>
        <begin position="502"/>
        <end position="588"/>
    </location>
</feature>
<sequence length="591" mass="65095">MPTTITNAMNTSVDEFELFDNTTHSRSTGYEALRNTRTVESASNTRLLAPSYQFHRPDLAHETAAQLLRTKPQVVAVTGRPGVGRTAFLAEVAAVVHAAHSTLRLRVAELPGGDSATELADMIDVLHAEGLADSAVLVVDNIDLRSDMHTDTRHLGVISLLTSYANEYGLRSILVYDERKYAELAEAEPVRISKLHRVQLEPLPNEALTRIVATESLALPQLAHINTEITPAVIEHALTPPTPTDAYVHPRLALERIDTAIARAQIEQRTTRVQLKPDHLALAALPAAKTATELRDRLTEVVRGQDAAIHTVAVRVAPALSGLTLRPERPHGVFLFAGPSGVGKTEAAKQLARTVYGADEALIRLDMSEYSTHEDSVMKLIGGHRIWKKSSTEGLLTTRIIQQPRTVLLLDEFEKSHPLVWPLFLQIFDEGRLTDGWGNTASFAETIIIMTSNLGVREGAKPGTGFGSTHTFDSSRQLKEIERVLPPELLGRITETICFDPLSESAIQQLAHDELARLSGRLTGSGWRLEYAPEVPSWLASHRRNPALGARHLQSNIERELLPALAREASRELMVTIRDGKIHTQPILDHY</sequence>
<dbReference type="InterPro" id="IPR019489">
    <property type="entry name" value="Clp_ATPase_C"/>
</dbReference>
<feature type="domain" description="AAA+ ATPase" evidence="4">
    <location>
        <begin position="330"/>
        <end position="485"/>
    </location>
</feature>
<dbReference type="Proteomes" id="UP000319094">
    <property type="component" value="Unassembled WGS sequence"/>
</dbReference>
<organism evidence="6 7">
    <name type="scientific">Leucobacter komagatae</name>
    <dbReference type="NCBI Taxonomy" id="55969"/>
    <lineage>
        <taxon>Bacteria</taxon>
        <taxon>Bacillati</taxon>
        <taxon>Actinomycetota</taxon>
        <taxon>Actinomycetes</taxon>
        <taxon>Micrococcales</taxon>
        <taxon>Microbacteriaceae</taxon>
        <taxon>Leucobacter</taxon>
    </lineage>
</organism>
<dbReference type="Pfam" id="PF10431">
    <property type="entry name" value="ClpB_D2-small"/>
    <property type="match status" value="1"/>
</dbReference>
<dbReference type="EMBL" id="VFON01000001">
    <property type="protein sequence ID" value="TQL42715.1"/>
    <property type="molecule type" value="Genomic_DNA"/>
</dbReference>
<evidence type="ECO:0000313" key="7">
    <source>
        <dbReference type="Proteomes" id="UP000319094"/>
    </source>
</evidence>
<evidence type="ECO:0000256" key="2">
    <source>
        <dbReference type="ARBA" id="ARBA00022840"/>
    </source>
</evidence>
<dbReference type="GO" id="GO:0005524">
    <property type="term" value="F:ATP binding"/>
    <property type="evidence" value="ECO:0007669"/>
    <property type="project" value="UniProtKB-KW"/>
</dbReference>
<dbReference type="InterPro" id="IPR001270">
    <property type="entry name" value="ClpA/B"/>
</dbReference>
<dbReference type="SMART" id="SM01086">
    <property type="entry name" value="ClpB_D2-small"/>
    <property type="match status" value="1"/>
</dbReference>
<name>A0A542Y3Q7_9MICO</name>
<dbReference type="RefSeq" id="WP_170219611.1">
    <property type="nucleotide sequence ID" value="NZ_BAAAUY010000013.1"/>
</dbReference>
<evidence type="ECO:0000259" key="5">
    <source>
        <dbReference type="SMART" id="SM01086"/>
    </source>
</evidence>
<protein>
    <submittedName>
        <fullName evidence="6">ClpA/ClpB-like protein</fullName>
    </submittedName>
</protein>
<keyword evidence="3" id="KW-0143">Chaperone</keyword>
<dbReference type="PANTHER" id="PTHR11638">
    <property type="entry name" value="ATP-DEPENDENT CLP PROTEASE"/>
    <property type="match status" value="1"/>
</dbReference>
<dbReference type="Gene3D" id="3.40.50.300">
    <property type="entry name" value="P-loop containing nucleotide triphosphate hydrolases"/>
    <property type="match status" value="2"/>
</dbReference>
<dbReference type="PRINTS" id="PR00300">
    <property type="entry name" value="CLPPROTEASEA"/>
</dbReference>
<dbReference type="PANTHER" id="PTHR11638:SF93">
    <property type="entry name" value="MITOCHONDRIAL DISAGGREGASE"/>
    <property type="match status" value="1"/>
</dbReference>
<dbReference type="Pfam" id="PF07724">
    <property type="entry name" value="AAA_2"/>
    <property type="match status" value="1"/>
</dbReference>
<dbReference type="Gene3D" id="1.10.8.60">
    <property type="match status" value="1"/>
</dbReference>